<name>A0A3A5JR85_9ENTR</name>
<keyword evidence="2" id="KW-1185">Reference proteome</keyword>
<proteinExistence type="predicted"/>
<gene>
    <name evidence="1" type="ORF">D6029_10505</name>
</gene>
<accession>A0A3A5JR85</accession>
<dbReference type="AlphaFoldDB" id="A0A3A5JR85"/>
<organism evidence="1 2">
    <name type="scientific">Buttiauxella izardii</name>
    <dbReference type="NCBI Taxonomy" id="82991"/>
    <lineage>
        <taxon>Bacteria</taxon>
        <taxon>Pseudomonadati</taxon>
        <taxon>Pseudomonadota</taxon>
        <taxon>Gammaproteobacteria</taxon>
        <taxon>Enterobacterales</taxon>
        <taxon>Enterobacteriaceae</taxon>
        <taxon>Buttiauxella</taxon>
    </lineage>
</organism>
<evidence type="ECO:0000313" key="1">
    <source>
        <dbReference type="EMBL" id="RJT23387.1"/>
    </source>
</evidence>
<sequence>MPSEFSASKLQGNIVFKKCILILTVVLVGCANPEDETIKALNTINFQPVTTSPAESQNPVELKSLHNKNKQTIANLTANIKSARVDNLRSVDVFDNRYGINTVFQALTKLEEINELNDIYLHDENKNGLMQISSLLKPISDTTS</sequence>
<protein>
    <submittedName>
        <fullName evidence="1">Uncharacterized protein</fullName>
    </submittedName>
</protein>
<reference evidence="1 2" key="1">
    <citation type="submission" date="2018-09" db="EMBL/GenBank/DDBJ databases">
        <title>Draft genome sequence of Buttiauxella izardii CCUG 35510T.</title>
        <authorList>
            <person name="Salva-Serra F."/>
            <person name="Marathe N."/>
            <person name="Moore E."/>
            <person name="Stadler-Svensson L."/>
            <person name="Engstrom-Jakobsson H."/>
        </authorList>
    </citation>
    <scope>NUCLEOTIDE SEQUENCE [LARGE SCALE GENOMIC DNA]</scope>
    <source>
        <strain evidence="1 2">CCUG 35510</strain>
    </source>
</reference>
<dbReference type="Proteomes" id="UP000276295">
    <property type="component" value="Unassembled WGS sequence"/>
</dbReference>
<dbReference type="EMBL" id="QZWH01000020">
    <property type="protein sequence ID" value="RJT23387.1"/>
    <property type="molecule type" value="Genomic_DNA"/>
</dbReference>
<evidence type="ECO:0000313" key="2">
    <source>
        <dbReference type="Proteomes" id="UP000276295"/>
    </source>
</evidence>
<comment type="caution">
    <text evidence="1">The sequence shown here is derived from an EMBL/GenBank/DDBJ whole genome shotgun (WGS) entry which is preliminary data.</text>
</comment>